<dbReference type="InterPro" id="IPR005194">
    <property type="entry name" value="Glyco_hydro_65_C"/>
</dbReference>
<dbReference type="PANTHER" id="PTHR11051">
    <property type="entry name" value="GLYCOSYL HYDROLASE-RELATED"/>
    <property type="match status" value="1"/>
</dbReference>
<accession>A0ABU7RLG4</accession>
<feature type="domain" description="Glycoside hydrolase family 65 N-terminal" evidence="6">
    <location>
        <begin position="32"/>
        <end position="299"/>
    </location>
</feature>
<comment type="similarity">
    <text evidence="1">Belongs to the glycosyl hydrolase 65 family.</text>
</comment>
<feature type="compositionally biased region" description="Pro residues" evidence="3">
    <location>
        <begin position="822"/>
        <end position="838"/>
    </location>
</feature>
<dbReference type="RefSeq" id="WP_331212455.1">
    <property type="nucleotide sequence ID" value="NZ_JAZGQK010000002.1"/>
</dbReference>
<feature type="domain" description="Glycoside hydrolase family 65 C-terminal" evidence="5">
    <location>
        <begin position="750"/>
        <end position="813"/>
    </location>
</feature>
<protein>
    <submittedName>
        <fullName evidence="7">Glycosyl hydrolase family 65 protein</fullName>
    </submittedName>
</protein>
<dbReference type="PANTHER" id="PTHR11051:SF13">
    <property type="entry name" value="GLYCOSYL TRANSFERASE"/>
    <property type="match status" value="1"/>
</dbReference>
<dbReference type="EMBL" id="JAZGQK010000002">
    <property type="protein sequence ID" value="MEE6257337.1"/>
    <property type="molecule type" value="Genomic_DNA"/>
</dbReference>
<dbReference type="InterPro" id="IPR005196">
    <property type="entry name" value="Glyco_hydro_65_N"/>
</dbReference>
<dbReference type="Gene3D" id="2.70.98.40">
    <property type="entry name" value="Glycoside hydrolase, family 65, N-terminal domain"/>
    <property type="match status" value="1"/>
</dbReference>
<dbReference type="GO" id="GO:0016787">
    <property type="term" value="F:hydrolase activity"/>
    <property type="evidence" value="ECO:0007669"/>
    <property type="project" value="UniProtKB-KW"/>
</dbReference>
<dbReference type="Gene3D" id="2.60.420.10">
    <property type="entry name" value="Maltose phosphorylase, domain 3"/>
    <property type="match status" value="1"/>
</dbReference>
<feature type="region of interest" description="Disordered" evidence="3">
    <location>
        <begin position="1"/>
        <end position="25"/>
    </location>
</feature>
<keyword evidence="8" id="KW-1185">Reference proteome</keyword>
<evidence type="ECO:0000256" key="3">
    <source>
        <dbReference type="SAM" id="MobiDB-lite"/>
    </source>
</evidence>
<dbReference type="Proteomes" id="UP001332243">
    <property type="component" value="Unassembled WGS sequence"/>
</dbReference>
<name>A0ABU7RLG4_9ACTN</name>
<proteinExistence type="inferred from homology"/>
<keyword evidence="7" id="KW-0378">Hydrolase</keyword>
<feature type="compositionally biased region" description="Low complexity" evidence="3">
    <location>
        <begin position="848"/>
        <end position="859"/>
    </location>
</feature>
<evidence type="ECO:0000256" key="1">
    <source>
        <dbReference type="ARBA" id="ARBA00006768"/>
    </source>
</evidence>
<keyword evidence="2" id="KW-0326">Glycosidase</keyword>
<feature type="region of interest" description="Disordered" evidence="3">
    <location>
        <begin position="817"/>
        <end position="872"/>
    </location>
</feature>
<evidence type="ECO:0000259" key="4">
    <source>
        <dbReference type="Pfam" id="PF03632"/>
    </source>
</evidence>
<dbReference type="Gene3D" id="1.50.10.10">
    <property type="match status" value="1"/>
</dbReference>
<dbReference type="SUPFAM" id="SSF48208">
    <property type="entry name" value="Six-hairpin glycosidases"/>
    <property type="match status" value="1"/>
</dbReference>
<comment type="caution">
    <text evidence="7">The sequence shown here is derived from an EMBL/GenBank/DDBJ whole genome shotgun (WGS) entry which is preliminary data.</text>
</comment>
<dbReference type="Pfam" id="PF03632">
    <property type="entry name" value="Glyco_hydro_65m"/>
    <property type="match status" value="1"/>
</dbReference>
<dbReference type="Pfam" id="PF03633">
    <property type="entry name" value="Glyco_hydro_65C"/>
    <property type="match status" value="1"/>
</dbReference>
<dbReference type="InterPro" id="IPR011013">
    <property type="entry name" value="Gal_mutarotase_sf_dom"/>
</dbReference>
<gene>
    <name evidence="7" type="ORF">V1633_02390</name>
</gene>
<dbReference type="PIRSF" id="PIRSF036289">
    <property type="entry name" value="Glycosyl_hydrolase_malt_phosph"/>
    <property type="match status" value="1"/>
</dbReference>
<dbReference type="Pfam" id="PF03636">
    <property type="entry name" value="Glyco_hydro_65N"/>
    <property type="match status" value="1"/>
</dbReference>
<feature type="region of interest" description="Disordered" evidence="3">
    <location>
        <begin position="301"/>
        <end position="334"/>
    </location>
</feature>
<evidence type="ECO:0000256" key="2">
    <source>
        <dbReference type="ARBA" id="ARBA00023295"/>
    </source>
</evidence>
<sequence>MTRHRPTPQVPRPRTAPASDDPDTWLVREDPVSAEELSDLESIFALGNGWLGVRGVLDEGGTSGLPSTYLNSCYEERELTYPEQGYAFPERNQVLIGVPDGTPLRLFVDDQPLDVRDDRPDRHERVLDLRAGTLSRTLHERAPHGRTPSSAPVRVTWTRLVSLVEPAVLGIRCEVTALDRTARVRLHSDLRANPELGDADGDDPRAPTTLDRPLVAEHRVVDRAGGLLAHRTRTSGQRVAAAVTHLVETVTSDDDREEAPAEARIAVAAESDLIRTIVETELAPGQRLVLTKLVAYAHSADQPPAEAGRPHDGDRKTGGGPVRPHDGNGTGGGPVRAELVAAARAALDRAVERGWAGLLADQRAYLDAYWADADVLVDGDPQLQQAVRFALFHLVQAAARTGDRPIPAKGLTGNGYDGHTMWDAEIFVLRVLTYLRPELAAGPLRWRHDTLDQARERARTLRLAGAAFPWRTIGGRECSGYWPAGTAALHVNADIAVAVLRHATATGDLGFLRDTGLELLVETARLWSRVGHYDDAGGFHLHGVTGPDEYTALVNDNLFTNLMARKNLLGAVETACRFPQRARELGVEPAELNAWRAAAEAMHLPYDPKRGVHEQCAGFTALPEWDFAGTDAAEYPLLLHYPYLELYRRQVVKQADVVLAMQDCGSAFTAEEKARNFAYYERRTVRDSSLSACGQAVLAAELGHLDLAYALLAESALHDLHSLGDQTRDGLHVAALAGVWIALVVGFGGFRDEDGGPAFSPRLPPALHRMRFALRWQGRRIQVTVEPDEVTYLLAADGPDGLELRHHGRPVTLVPGRAVTVPLPPAPDPGPEPASPPGRRPRRRNSQAPVEPVTAAPAAARRDPRGNRPGRR</sequence>
<dbReference type="InterPro" id="IPR017045">
    <property type="entry name" value="Malt_Pase/Glycosyl_Hdrlase"/>
</dbReference>
<dbReference type="InterPro" id="IPR008928">
    <property type="entry name" value="6-hairpin_glycosidase_sf"/>
</dbReference>
<evidence type="ECO:0000259" key="5">
    <source>
        <dbReference type="Pfam" id="PF03633"/>
    </source>
</evidence>
<reference evidence="7 8" key="1">
    <citation type="submission" date="2024-01" db="EMBL/GenBank/DDBJ databases">
        <title>Genome insights into Plantactinospora sonchi sp. nov.</title>
        <authorList>
            <person name="Wang L."/>
        </authorList>
    </citation>
    <scope>NUCLEOTIDE SEQUENCE [LARGE SCALE GENOMIC DNA]</scope>
    <source>
        <strain evidence="7 8">NEAU-QY2</strain>
    </source>
</reference>
<dbReference type="SUPFAM" id="SSF74650">
    <property type="entry name" value="Galactose mutarotase-like"/>
    <property type="match status" value="1"/>
</dbReference>
<evidence type="ECO:0000313" key="8">
    <source>
        <dbReference type="Proteomes" id="UP001332243"/>
    </source>
</evidence>
<evidence type="ECO:0000313" key="7">
    <source>
        <dbReference type="EMBL" id="MEE6257337.1"/>
    </source>
</evidence>
<feature type="compositionally biased region" description="Basic and acidic residues" evidence="3">
    <location>
        <begin position="308"/>
        <end position="317"/>
    </location>
</feature>
<evidence type="ECO:0000259" key="6">
    <source>
        <dbReference type="Pfam" id="PF03636"/>
    </source>
</evidence>
<dbReference type="InterPro" id="IPR012341">
    <property type="entry name" value="6hp_glycosidase-like_sf"/>
</dbReference>
<dbReference type="InterPro" id="IPR005195">
    <property type="entry name" value="Glyco_hydro_65_M"/>
</dbReference>
<feature type="domain" description="Glycoside hydrolase family 65 central catalytic" evidence="4">
    <location>
        <begin position="388"/>
        <end position="740"/>
    </location>
</feature>
<dbReference type="InterPro" id="IPR037018">
    <property type="entry name" value="GH65_N"/>
</dbReference>
<organism evidence="7 8">
    <name type="scientific">Plantactinospora sonchi</name>
    <dbReference type="NCBI Taxonomy" id="1544735"/>
    <lineage>
        <taxon>Bacteria</taxon>
        <taxon>Bacillati</taxon>
        <taxon>Actinomycetota</taxon>
        <taxon>Actinomycetes</taxon>
        <taxon>Micromonosporales</taxon>
        <taxon>Micromonosporaceae</taxon>
        <taxon>Plantactinospora</taxon>
    </lineage>
</organism>